<keyword evidence="3" id="KW-1185">Reference proteome</keyword>
<dbReference type="WBParaSite" id="MhA1_Contig1092.frz3.gene8">
    <property type="protein sequence ID" value="MhA1_Contig1092.frz3.gene8"/>
    <property type="gene ID" value="MhA1_Contig1092.frz3.gene8"/>
</dbReference>
<evidence type="ECO:0000313" key="4">
    <source>
        <dbReference type="WBParaSite" id="MhA1_Contig1092.frz3.gene8"/>
    </source>
</evidence>
<feature type="region of interest" description="Disordered" evidence="1">
    <location>
        <begin position="72"/>
        <end position="93"/>
    </location>
</feature>
<sequence>MELLKILLLLSLTLLIGVVILFLLALFCYFPPSCSFLLPMGLRRKCKNTVGQGNTEQVEVSRSDGSNGFYEIPLKGNLPDRGNTTEGQPSASAEVPEIVLTTASMKMRRL</sequence>
<dbReference type="Proteomes" id="UP000095281">
    <property type="component" value="Unplaced"/>
</dbReference>
<feature type="transmembrane region" description="Helical" evidence="2">
    <location>
        <begin position="6"/>
        <end position="30"/>
    </location>
</feature>
<keyword evidence="2" id="KW-1133">Transmembrane helix</keyword>
<evidence type="ECO:0000313" key="3">
    <source>
        <dbReference type="Proteomes" id="UP000095281"/>
    </source>
</evidence>
<evidence type="ECO:0000256" key="1">
    <source>
        <dbReference type="SAM" id="MobiDB-lite"/>
    </source>
</evidence>
<accession>A0A1I8AZG4</accession>
<reference evidence="4" key="1">
    <citation type="submission" date="2016-11" db="UniProtKB">
        <authorList>
            <consortium name="WormBaseParasite"/>
        </authorList>
    </citation>
    <scope>IDENTIFICATION</scope>
</reference>
<organism evidence="3 4">
    <name type="scientific">Meloidogyne hapla</name>
    <name type="common">Root-knot nematode worm</name>
    <dbReference type="NCBI Taxonomy" id="6305"/>
    <lineage>
        <taxon>Eukaryota</taxon>
        <taxon>Metazoa</taxon>
        <taxon>Ecdysozoa</taxon>
        <taxon>Nematoda</taxon>
        <taxon>Chromadorea</taxon>
        <taxon>Rhabditida</taxon>
        <taxon>Tylenchina</taxon>
        <taxon>Tylenchomorpha</taxon>
        <taxon>Tylenchoidea</taxon>
        <taxon>Meloidogynidae</taxon>
        <taxon>Meloidogyninae</taxon>
        <taxon>Meloidogyne</taxon>
    </lineage>
</organism>
<keyword evidence="2" id="KW-0812">Transmembrane</keyword>
<dbReference type="AlphaFoldDB" id="A0A1I8AZG4"/>
<proteinExistence type="predicted"/>
<name>A0A1I8AZG4_MELHA</name>
<keyword evidence="2" id="KW-0472">Membrane</keyword>
<protein>
    <submittedName>
        <fullName evidence="4">Uncharacterized protein</fullName>
    </submittedName>
</protein>
<feature type="compositionally biased region" description="Polar residues" evidence="1">
    <location>
        <begin position="82"/>
        <end position="91"/>
    </location>
</feature>
<evidence type="ECO:0000256" key="2">
    <source>
        <dbReference type="SAM" id="Phobius"/>
    </source>
</evidence>